<dbReference type="InterPro" id="IPR051616">
    <property type="entry name" value="Cul2-RING_E3_ligase_SR"/>
</dbReference>
<dbReference type="InterPro" id="IPR002110">
    <property type="entry name" value="Ankyrin_rpt"/>
</dbReference>
<keyword evidence="4" id="KW-1185">Reference proteome</keyword>
<dbReference type="SUPFAM" id="SSF48403">
    <property type="entry name" value="Ankyrin repeat"/>
    <property type="match status" value="1"/>
</dbReference>
<evidence type="ECO:0008006" key="5">
    <source>
        <dbReference type="Google" id="ProtNLM"/>
    </source>
</evidence>
<dbReference type="AlphaFoldDB" id="A0A8H5ZZK3"/>
<dbReference type="Proteomes" id="UP000541154">
    <property type="component" value="Unassembled WGS sequence"/>
</dbReference>
<name>A0A8H5ZZK3_PETAA</name>
<dbReference type="SMART" id="SM00248">
    <property type="entry name" value="ANK"/>
    <property type="match status" value="3"/>
</dbReference>
<protein>
    <recommendedName>
        <fullName evidence="5">Ankyrin repeat protein</fullName>
    </recommendedName>
</protein>
<keyword evidence="1" id="KW-0040">ANK repeat</keyword>
<dbReference type="PROSITE" id="PS50297">
    <property type="entry name" value="ANK_REP_REGION"/>
    <property type="match status" value="1"/>
</dbReference>
<comment type="caution">
    <text evidence="3">The sequence shown here is derived from an EMBL/GenBank/DDBJ whole genome shotgun (WGS) entry which is preliminary data.</text>
</comment>
<dbReference type="PROSITE" id="PS50088">
    <property type="entry name" value="ANK_REPEAT"/>
    <property type="match status" value="1"/>
</dbReference>
<reference evidence="3 4" key="1">
    <citation type="submission" date="2019-04" db="EMBL/GenBank/DDBJ databases">
        <title>Aspergillus burnettii sp. nov., novel species from soil in southeast Queensland.</title>
        <authorList>
            <person name="Gilchrist C.L.M."/>
            <person name="Pitt J.I."/>
            <person name="Lange L."/>
            <person name="Lacey H.J."/>
            <person name="Vuong D."/>
            <person name="Midgley D.J."/>
            <person name="Greenfield P."/>
            <person name="Bradbury M."/>
            <person name="Lacey E."/>
            <person name="Busk P.K."/>
            <person name="Pilgaard B."/>
            <person name="Chooi Y.H."/>
            <person name="Piggott A.M."/>
        </authorList>
    </citation>
    <scope>NUCLEOTIDE SEQUENCE [LARGE SCALE GENOMIC DNA]</scope>
    <source>
        <strain evidence="3 4">FRR 5400</strain>
    </source>
</reference>
<organism evidence="3 4">
    <name type="scientific">Petromyces alliaceus</name>
    <name type="common">Aspergillus alliaceus</name>
    <dbReference type="NCBI Taxonomy" id="209559"/>
    <lineage>
        <taxon>Eukaryota</taxon>
        <taxon>Fungi</taxon>
        <taxon>Dikarya</taxon>
        <taxon>Ascomycota</taxon>
        <taxon>Pezizomycotina</taxon>
        <taxon>Eurotiomycetes</taxon>
        <taxon>Eurotiomycetidae</taxon>
        <taxon>Eurotiales</taxon>
        <taxon>Aspergillaceae</taxon>
        <taxon>Aspergillus</taxon>
        <taxon>Aspergillus subgen. Circumdati</taxon>
    </lineage>
</organism>
<proteinExistence type="predicted"/>
<feature type="compositionally biased region" description="Acidic residues" evidence="2">
    <location>
        <begin position="359"/>
        <end position="373"/>
    </location>
</feature>
<evidence type="ECO:0000256" key="1">
    <source>
        <dbReference type="PROSITE-ProRule" id="PRU00023"/>
    </source>
</evidence>
<dbReference type="GO" id="GO:0008237">
    <property type="term" value="F:metallopeptidase activity"/>
    <property type="evidence" value="ECO:0007669"/>
    <property type="project" value="InterPro"/>
</dbReference>
<gene>
    <name evidence="3" type="ORF">ETB97_002257</name>
</gene>
<evidence type="ECO:0000256" key="2">
    <source>
        <dbReference type="SAM" id="MobiDB-lite"/>
    </source>
</evidence>
<feature type="region of interest" description="Disordered" evidence="2">
    <location>
        <begin position="346"/>
        <end position="373"/>
    </location>
</feature>
<sequence>MDASSNICNPGYKSNGDHAIVRRKLEQTTRHKRGDELKGLRLEATCSPAQQRYLLSSFSEARTQAERAEQAMKDLIQIFKEKIQPKDWNPHKYNTLYRNFKLWGNFFGLPILKRNDGEVTIAQTIANMNKVRIQFTKIKNALENSGRKFDLIVNCNDNWLVYENDRIDKNGNRFRRYKDTREKHKGTSVYVETQAPRMTCRDNPAAKAYSFYNEMLEQEEMVLCPLAWNKWAGEPPPFLSDFAGTPFSGMKGKYLTLLKNRAAGNTLLHEAFHSWNILEKQIVDIPIQHEGVTKGAYGATLVQALARKDPNQALQNADTHALFALGLMEKLLKGLQTARTMLRTPPGPYWRSEAPAEERWEEDSDEVEWDSDDEDMKPLTRDISAYPLKIARYSVVDILQIQKALLAAIEINNPEIVTLLFEWGAQANFYRGNLRDDSPGRIRRQHSRAKDPPPLFLAVRCGHADLVKYLLEKGADPDRYRPSPLYRAVEDGRYNIIAMLLSYGAPLSYAGVLKLAVQRRDRTMLNFLFNNGVEAAMYGHRALYVAIRRHDQEMVGFLRQKGANLEQHLEESEESQDEWNREDGDGMDGTIACHRSFSYCVIEEEASDGSDEEYGSDT</sequence>
<evidence type="ECO:0000313" key="4">
    <source>
        <dbReference type="Proteomes" id="UP000541154"/>
    </source>
</evidence>
<dbReference type="Gene3D" id="3.40.390.10">
    <property type="entry name" value="Collagenase (Catalytic Domain)"/>
    <property type="match status" value="1"/>
</dbReference>
<dbReference type="SUPFAM" id="SSF55486">
    <property type="entry name" value="Metalloproteases ('zincins'), catalytic domain"/>
    <property type="match status" value="1"/>
</dbReference>
<accession>A0A8H5ZZK3</accession>
<dbReference type="EMBL" id="SPNV01000149">
    <property type="protein sequence ID" value="KAF5859898.1"/>
    <property type="molecule type" value="Genomic_DNA"/>
</dbReference>
<dbReference type="Pfam" id="PF12796">
    <property type="entry name" value="Ank_2"/>
    <property type="match status" value="1"/>
</dbReference>
<feature type="repeat" description="ANK" evidence="1">
    <location>
        <begin position="450"/>
        <end position="482"/>
    </location>
</feature>
<dbReference type="InterPro" id="IPR036770">
    <property type="entry name" value="Ankyrin_rpt-contain_sf"/>
</dbReference>
<evidence type="ECO:0000313" key="3">
    <source>
        <dbReference type="EMBL" id="KAF5859898.1"/>
    </source>
</evidence>
<dbReference type="PANTHER" id="PTHR46224">
    <property type="entry name" value="ANKYRIN REPEAT FAMILY PROTEIN"/>
    <property type="match status" value="1"/>
</dbReference>
<dbReference type="Gene3D" id="1.25.40.20">
    <property type="entry name" value="Ankyrin repeat-containing domain"/>
    <property type="match status" value="1"/>
</dbReference>
<dbReference type="InterPro" id="IPR024079">
    <property type="entry name" value="MetalloPept_cat_dom_sf"/>
</dbReference>
<dbReference type="PANTHER" id="PTHR46224:SF64">
    <property type="entry name" value="IQ MOTIF AND ANKYRIN REPEAT DOMAIN-CONTAINING PROTEIN 1"/>
    <property type="match status" value="1"/>
</dbReference>
<feature type="region of interest" description="Disordered" evidence="2">
    <location>
        <begin position="566"/>
        <end position="586"/>
    </location>
</feature>